<evidence type="ECO:0000259" key="6">
    <source>
        <dbReference type="PROSITE" id="PS51387"/>
    </source>
</evidence>
<dbReference type="AlphaFoldDB" id="A0A3G9GDW3"/>
<gene>
    <name evidence="7" type="ORF">DLM_2453</name>
</gene>
<evidence type="ECO:0000256" key="2">
    <source>
        <dbReference type="ARBA" id="ARBA00008000"/>
    </source>
</evidence>
<reference evidence="7 8" key="2">
    <citation type="journal article" date="2017" name="Genome Announc.">
        <title>Draft genome sequence of Aquitalea magnusonii strain H3, a plant growth-promoting bacterium of duckweed Lemna minor.</title>
        <authorList>
            <person name="Ishizawa H."/>
            <person name="Kuroda M."/>
            <person name="Ike M."/>
        </authorList>
    </citation>
    <scope>NUCLEOTIDE SEQUENCE [LARGE SCALE GENOMIC DNA]</scope>
    <source>
        <strain evidence="7 8">H3</strain>
    </source>
</reference>
<feature type="domain" description="FAD-binding PCMH-type" evidence="6">
    <location>
        <begin position="37"/>
        <end position="216"/>
    </location>
</feature>
<evidence type="ECO:0000256" key="1">
    <source>
        <dbReference type="ARBA" id="ARBA00001974"/>
    </source>
</evidence>
<comment type="similarity">
    <text evidence="2">Belongs to the FAD-binding oxidoreductase/transferase type 4 family.</text>
</comment>
<dbReference type="Gene3D" id="3.30.70.2740">
    <property type="match status" value="1"/>
</dbReference>
<dbReference type="PANTHER" id="PTHR43716:SF1">
    <property type="entry name" value="D-2-HYDROXYGLUTARATE DEHYDROGENASE, MITOCHONDRIAL"/>
    <property type="match status" value="1"/>
</dbReference>
<evidence type="ECO:0000256" key="4">
    <source>
        <dbReference type="ARBA" id="ARBA00022827"/>
    </source>
</evidence>
<evidence type="ECO:0000313" key="8">
    <source>
        <dbReference type="Proteomes" id="UP000198290"/>
    </source>
</evidence>
<dbReference type="GO" id="GO:0071949">
    <property type="term" value="F:FAD binding"/>
    <property type="evidence" value="ECO:0007669"/>
    <property type="project" value="InterPro"/>
</dbReference>
<dbReference type="InterPro" id="IPR004113">
    <property type="entry name" value="FAD-bd_oxidored_4_C"/>
</dbReference>
<dbReference type="InterPro" id="IPR016164">
    <property type="entry name" value="FAD-linked_Oxase-like_C"/>
</dbReference>
<comment type="cofactor">
    <cofactor evidence="1">
        <name>FAD</name>
        <dbReference type="ChEBI" id="CHEBI:57692"/>
    </cofactor>
</comment>
<dbReference type="InterPro" id="IPR036318">
    <property type="entry name" value="FAD-bd_PCMH-like_sf"/>
</dbReference>
<dbReference type="Gene3D" id="3.30.43.10">
    <property type="entry name" value="Uridine Diphospho-n-acetylenolpyruvylglucosamine Reductase, domain 2"/>
    <property type="match status" value="1"/>
</dbReference>
<protein>
    <submittedName>
        <fullName evidence="7">D-2-hydroxyglutarate dehydrogenase</fullName>
    </submittedName>
</protein>
<dbReference type="InterPro" id="IPR016166">
    <property type="entry name" value="FAD-bd_PCMH"/>
</dbReference>
<dbReference type="InterPro" id="IPR051264">
    <property type="entry name" value="FAD-oxidored/transferase_4"/>
</dbReference>
<dbReference type="Pfam" id="PF01565">
    <property type="entry name" value="FAD_binding_4"/>
    <property type="match status" value="1"/>
</dbReference>
<dbReference type="PROSITE" id="PS51387">
    <property type="entry name" value="FAD_PCMH"/>
    <property type="match status" value="1"/>
</dbReference>
<dbReference type="KEGG" id="amah:DLM_2453"/>
<organism evidence="7 8">
    <name type="scientific">Aquitalea magnusonii</name>
    <dbReference type="NCBI Taxonomy" id="332411"/>
    <lineage>
        <taxon>Bacteria</taxon>
        <taxon>Pseudomonadati</taxon>
        <taxon>Pseudomonadota</taxon>
        <taxon>Betaproteobacteria</taxon>
        <taxon>Neisseriales</taxon>
        <taxon>Chromobacteriaceae</taxon>
        <taxon>Aquitalea</taxon>
    </lineage>
</organism>
<dbReference type="Proteomes" id="UP000198290">
    <property type="component" value="Chromosome"/>
</dbReference>
<dbReference type="Gene3D" id="1.10.45.10">
    <property type="entry name" value="Vanillyl-alcohol Oxidase, Chain A, domain 4"/>
    <property type="match status" value="1"/>
</dbReference>
<dbReference type="InterPro" id="IPR016169">
    <property type="entry name" value="FAD-bd_PCMH_sub2"/>
</dbReference>
<reference evidence="8" key="3">
    <citation type="journal article" date="2017" name="Plant Physiol. Biochem.">
        <title>Differential oxidative and antioxidative response of duckweed Lemna minor toward plant growth promoting/inhibiting bacteria.</title>
        <authorList>
            <person name="Ishizawa H."/>
            <person name="Kuroda M."/>
            <person name="Morikawa M."/>
            <person name="Ike M."/>
        </authorList>
    </citation>
    <scope>NUCLEOTIDE SEQUENCE [LARGE SCALE GENOMIC DNA]</scope>
    <source>
        <strain evidence="8">H3</strain>
    </source>
</reference>
<dbReference type="InterPro" id="IPR016167">
    <property type="entry name" value="FAD-bd_PCMH_sub1"/>
</dbReference>
<evidence type="ECO:0000256" key="3">
    <source>
        <dbReference type="ARBA" id="ARBA00022630"/>
    </source>
</evidence>
<accession>A0A3G9GDW3</accession>
<dbReference type="SUPFAM" id="SSF55103">
    <property type="entry name" value="FAD-linked oxidases, C-terminal domain"/>
    <property type="match status" value="1"/>
</dbReference>
<dbReference type="SUPFAM" id="SSF56176">
    <property type="entry name" value="FAD-binding/transporter-associated domain-like"/>
    <property type="match status" value="1"/>
</dbReference>
<dbReference type="STRING" id="332411.VI06_02735"/>
<dbReference type="RefSeq" id="WP_089086090.1">
    <property type="nucleotide sequence ID" value="NZ_AP018823.1"/>
</dbReference>
<dbReference type="Gene3D" id="3.30.465.10">
    <property type="match status" value="1"/>
</dbReference>
<sequence length="463" mass="49952">MLTASQLTSLQAILPADRIHLDAETCERYGQDWTRYTTPRAAAIVFPMGIEEVQAVVRWANAQGVGIVPSGGRTGLSGGAVAAQGEVVVSLERMNRIDGFDPLARTVRCQAGVITAALQQFAADHGLYYPVDFASSGSSQIGGNIATNAGGIRVVRYGMTREWVAGLTAVSGSGEVLECNLGLAKNNAGYDFRHLFIGSEGTLGLVVEATMRLTDLPPATTVLLLALPRLADIMAVFHAFRSALTLQAFEFFSDLALTHVLAAQQATAPLAERQPFYVLLELETAVQSQEEAVLQVFSACLEQGWVCDGVIAQSQQQAKSLWRLREGISAAITPYTPYKNDISVVLSRLPQFVARLQGVLARDYPDFEVLWYGHIGDGNLHINVLKPASWALEDFRHACEQVNGQVFALVAEFAGSMSAEHGVGLLKRDYLGVTRSAEEIALMRGVKAVFDPNCIMNPGKLLA</sequence>
<dbReference type="OrthoDB" id="8522822at2"/>
<keyword evidence="3" id="KW-0285">Flavoprotein</keyword>
<reference evidence="8" key="1">
    <citation type="journal article" date="2017" name="Biotechnol. Biofuels">
        <title>Evaluation of environmental bacterial communities as a factor affecting the growth of duckweed Lemna minor.</title>
        <authorList>
            <person name="Ishizawa H."/>
            <person name="Kuroda M."/>
            <person name="Morikawa M."/>
            <person name="Ike M."/>
        </authorList>
    </citation>
    <scope>NUCLEOTIDE SEQUENCE [LARGE SCALE GENOMIC DNA]</scope>
    <source>
        <strain evidence="8">H3</strain>
    </source>
</reference>
<evidence type="ECO:0000313" key="7">
    <source>
        <dbReference type="EMBL" id="BBF86060.1"/>
    </source>
</evidence>
<dbReference type="FunFam" id="3.30.465.10:FF:000025">
    <property type="entry name" value="FAD-binding oxidoreductase"/>
    <property type="match status" value="1"/>
</dbReference>
<evidence type="ECO:0000256" key="5">
    <source>
        <dbReference type="ARBA" id="ARBA00023002"/>
    </source>
</evidence>
<dbReference type="GO" id="GO:0022904">
    <property type="term" value="P:respiratory electron transport chain"/>
    <property type="evidence" value="ECO:0007669"/>
    <property type="project" value="TreeGrafter"/>
</dbReference>
<dbReference type="Pfam" id="PF02913">
    <property type="entry name" value="FAD-oxidase_C"/>
    <property type="match status" value="1"/>
</dbReference>
<keyword evidence="5" id="KW-0560">Oxidoreductase</keyword>
<dbReference type="PANTHER" id="PTHR43716">
    <property type="entry name" value="D-2-HYDROXYGLUTARATE DEHYDROGENASE, MITOCHONDRIAL"/>
    <property type="match status" value="1"/>
</dbReference>
<dbReference type="EMBL" id="AP018823">
    <property type="protein sequence ID" value="BBF86060.1"/>
    <property type="molecule type" value="Genomic_DNA"/>
</dbReference>
<dbReference type="FunFam" id="1.10.45.10:FF:000001">
    <property type="entry name" value="D-lactate dehydrogenase mitochondrial"/>
    <property type="match status" value="1"/>
</dbReference>
<name>A0A3G9GDW3_9NEIS</name>
<dbReference type="Gene3D" id="3.30.70.2190">
    <property type="match status" value="1"/>
</dbReference>
<dbReference type="GO" id="GO:0016491">
    <property type="term" value="F:oxidoreductase activity"/>
    <property type="evidence" value="ECO:0007669"/>
    <property type="project" value="UniProtKB-KW"/>
</dbReference>
<keyword evidence="4" id="KW-0274">FAD</keyword>
<proteinExistence type="inferred from homology"/>
<keyword evidence="8" id="KW-1185">Reference proteome</keyword>
<dbReference type="InterPro" id="IPR006094">
    <property type="entry name" value="Oxid_FAD_bind_N"/>
</dbReference>
<dbReference type="InterPro" id="IPR016171">
    <property type="entry name" value="Vanillyl_alc_oxidase_C-sub2"/>
</dbReference>